<accession>A0A5B7I7Y7</accession>
<reference evidence="1 2" key="1">
    <citation type="submission" date="2019-05" db="EMBL/GenBank/DDBJ databases">
        <title>Another draft genome of Portunus trituberculatus and its Hox gene families provides insights of decapod evolution.</title>
        <authorList>
            <person name="Jeong J.-H."/>
            <person name="Song I."/>
            <person name="Kim S."/>
            <person name="Choi T."/>
            <person name="Kim D."/>
            <person name="Ryu S."/>
            <person name="Kim W."/>
        </authorList>
    </citation>
    <scope>NUCLEOTIDE SEQUENCE [LARGE SCALE GENOMIC DNA]</scope>
    <source>
        <tissue evidence="1">Muscle</tissue>
    </source>
</reference>
<dbReference type="EMBL" id="VSRR010047349">
    <property type="protein sequence ID" value="MPC78016.1"/>
    <property type="molecule type" value="Genomic_DNA"/>
</dbReference>
<dbReference type="Proteomes" id="UP000324222">
    <property type="component" value="Unassembled WGS sequence"/>
</dbReference>
<evidence type="ECO:0000313" key="2">
    <source>
        <dbReference type="Proteomes" id="UP000324222"/>
    </source>
</evidence>
<protein>
    <submittedName>
        <fullName evidence="1">Uncharacterized protein</fullName>
    </submittedName>
</protein>
<keyword evidence="2" id="KW-1185">Reference proteome</keyword>
<sequence>MSVQQRCLASTASILFESTHISPTWPTRHCGEGQMEHRGAAWPFKRHHCKQAPPTQAIGPSTAASSRSGLKVHMDHLALTPSIGKIVKDKADLFDILNPSVVVLQI</sequence>
<organism evidence="1 2">
    <name type="scientific">Portunus trituberculatus</name>
    <name type="common">Swimming crab</name>
    <name type="synonym">Neptunus trituberculatus</name>
    <dbReference type="NCBI Taxonomy" id="210409"/>
    <lineage>
        <taxon>Eukaryota</taxon>
        <taxon>Metazoa</taxon>
        <taxon>Ecdysozoa</taxon>
        <taxon>Arthropoda</taxon>
        <taxon>Crustacea</taxon>
        <taxon>Multicrustacea</taxon>
        <taxon>Malacostraca</taxon>
        <taxon>Eumalacostraca</taxon>
        <taxon>Eucarida</taxon>
        <taxon>Decapoda</taxon>
        <taxon>Pleocyemata</taxon>
        <taxon>Brachyura</taxon>
        <taxon>Eubrachyura</taxon>
        <taxon>Portunoidea</taxon>
        <taxon>Portunidae</taxon>
        <taxon>Portuninae</taxon>
        <taxon>Portunus</taxon>
    </lineage>
</organism>
<proteinExistence type="predicted"/>
<comment type="caution">
    <text evidence="1">The sequence shown here is derived from an EMBL/GenBank/DDBJ whole genome shotgun (WGS) entry which is preliminary data.</text>
</comment>
<dbReference type="AlphaFoldDB" id="A0A5B7I7Y7"/>
<evidence type="ECO:0000313" key="1">
    <source>
        <dbReference type="EMBL" id="MPC78016.1"/>
    </source>
</evidence>
<name>A0A5B7I7Y7_PORTR</name>
<gene>
    <name evidence="1" type="ORF">E2C01_072487</name>
</gene>